<keyword evidence="1" id="KW-1133">Transmembrane helix</keyword>
<name>A0ABQ4MC85_9BACL</name>
<dbReference type="EMBL" id="BOSL01000007">
    <property type="protein sequence ID" value="GIP53598.1"/>
    <property type="molecule type" value="Genomic_DNA"/>
</dbReference>
<dbReference type="Proteomes" id="UP000679992">
    <property type="component" value="Unassembled WGS sequence"/>
</dbReference>
<evidence type="ECO:0000256" key="1">
    <source>
        <dbReference type="SAM" id="Phobius"/>
    </source>
</evidence>
<accession>A0ABQ4MC85</accession>
<protein>
    <submittedName>
        <fullName evidence="2">Uncharacterized protein</fullName>
    </submittedName>
</protein>
<feature type="transmembrane region" description="Helical" evidence="1">
    <location>
        <begin position="47"/>
        <end position="65"/>
    </location>
</feature>
<reference evidence="2 3" key="1">
    <citation type="submission" date="2021-03" db="EMBL/GenBank/DDBJ databases">
        <title>Antimicrobial resistance genes in bacteria isolated from Japanese honey, and their potential for conferring macrolide and lincosamide resistance in the American foulbrood pathogen Paenibacillus larvae.</title>
        <authorList>
            <person name="Okamoto M."/>
            <person name="Kumagai M."/>
            <person name="Kanamori H."/>
            <person name="Takamatsu D."/>
        </authorList>
    </citation>
    <scope>NUCLEOTIDE SEQUENCE [LARGE SCALE GENOMIC DNA]</scope>
    <source>
        <strain evidence="2 3">J42TS3</strain>
    </source>
</reference>
<evidence type="ECO:0000313" key="2">
    <source>
        <dbReference type="EMBL" id="GIP53598.1"/>
    </source>
</evidence>
<evidence type="ECO:0000313" key="3">
    <source>
        <dbReference type="Proteomes" id="UP000679992"/>
    </source>
</evidence>
<comment type="caution">
    <text evidence="2">The sequence shown here is derived from an EMBL/GenBank/DDBJ whole genome shotgun (WGS) entry which is preliminary data.</text>
</comment>
<keyword evidence="1" id="KW-0812">Transmembrane</keyword>
<dbReference type="RefSeq" id="WP_211020690.1">
    <property type="nucleotide sequence ID" value="NZ_BOSL01000007.1"/>
</dbReference>
<proteinExistence type="predicted"/>
<sequence length="67" mass="7514">MRLTQVDLWNTLQGDKILGLFGVLLIWALLCAGVAKQLSLSKKSAGFVASAGCLLIFYFWMKYIIKF</sequence>
<keyword evidence="1" id="KW-0472">Membrane</keyword>
<organism evidence="2 3">
    <name type="scientific">Paenibacillus vini</name>
    <dbReference type="NCBI Taxonomy" id="1476024"/>
    <lineage>
        <taxon>Bacteria</taxon>
        <taxon>Bacillati</taxon>
        <taxon>Bacillota</taxon>
        <taxon>Bacilli</taxon>
        <taxon>Bacillales</taxon>
        <taxon>Paenibacillaceae</taxon>
        <taxon>Paenibacillus</taxon>
    </lineage>
</organism>
<keyword evidence="3" id="KW-1185">Reference proteome</keyword>
<gene>
    <name evidence="2" type="ORF">J42TS3_26330</name>
</gene>
<feature type="transmembrane region" description="Helical" evidence="1">
    <location>
        <begin position="17"/>
        <end position="35"/>
    </location>
</feature>